<accession>A0A8J5BA11</accession>
<evidence type="ECO:0000259" key="10">
    <source>
        <dbReference type="PROSITE" id="PS50089"/>
    </source>
</evidence>
<dbReference type="EMBL" id="JACMSC010000040">
    <property type="protein sequence ID" value="KAG6467529.1"/>
    <property type="molecule type" value="Genomic_DNA"/>
</dbReference>
<evidence type="ECO:0000256" key="2">
    <source>
        <dbReference type="ARBA" id="ARBA00012483"/>
    </source>
</evidence>
<evidence type="ECO:0000256" key="1">
    <source>
        <dbReference type="ARBA" id="ARBA00000900"/>
    </source>
</evidence>
<keyword evidence="3" id="KW-0808">Transferase</keyword>
<evidence type="ECO:0000256" key="5">
    <source>
        <dbReference type="ARBA" id="ARBA00022771"/>
    </source>
</evidence>
<dbReference type="GO" id="GO:0016567">
    <property type="term" value="P:protein ubiquitination"/>
    <property type="evidence" value="ECO:0007669"/>
    <property type="project" value="TreeGrafter"/>
</dbReference>
<evidence type="ECO:0000256" key="6">
    <source>
        <dbReference type="ARBA" id="ARBA00022786"/>
    </source>
</evidence>
<evidence type="ECO:0000256" key="7">
    <source>
        <dbReference type="ARBA" id="ARBA00022833"/>
    </source>
</evidence>
<comment type="caution">
    <text evidence="11">The sequence shown here is derived from an EMBL/GenBank/DDBJ whole genome shotgun (WGS) entry which is preliminary data.</text>
</comment>
<evidence type="ECO:0000256" key="4">
    <source>
        <dbReference type="ARBA" id="ARBA00022723"/>
    </source>
</evidence>
<evidence type="ECO:0000256" key="8">
    <source>
        <dbReference type="PROSITE-ProRule" id="PRU00175"/>
    </source>
</evidence>
<keyword evidence="4" id="KW-0479">Metal-binding</keyword>
<dbReference type="Pfam" id="PF14369">
    <property type="entry name" value="Zn_ribbon_19"/>
    <property type="match status" value="1"/>
</dbReference>
<keyword evidence="12" id="KW-1185">Reference proteome</keyword>
<reference evidence="11 12" key="1">
    <citation type="submission" date="2020-08" db="EMBL/GenBank/DDBJ databases">
        <title>Plant Genome Project.</title>
        <authorList>
            <person name="Zhang R.-G."/>
        </authorList>
    </citation>
    <scope>NUCLEOTIDE SEQUENCE [LARGE SCALE GENOMIC DNA]</scope>
    <source>
        <tissue evidence="11">Rhizome</tissue>
    </source>
</reference>
<dbReference type="InterPro" id="IPR039525">
    <property type="entry name" value="RNF126-like_zinc-ribbon"/>
</dbReference>
<dbReference type="EC" id="2.3.2.27" evidence="2"/>
<evidence type="ECO:0000256" key="3">
    <source>
        <dbReference type="ARBA" id="ARBA00022679"/>
    </source>
</evidence>
<dbReference type="Pfam" id="PF13639">
    <property type="entry name" value="zf-RING_2"/>
    <property type="match status" value="1"/>
</dbReference>
<dbReference type="PROSITE" id="PS50089">
    <property type="entry name" value="ZF_RING_2"/>
    <property type="match status" value="1"/>
</dbReference>
<gene>
    <name evidence="11" type="ORF">ZIOFF_074659</name>
</gene>
<dbReference type="PANTHER" id="PTHR15710">
    <property type="entry name" value="E3 UBIQUITIN-PROTEIN LIGASE PRAJA"/>
    <property type="match status" value="1"/>
</dbReference>
<dbReference type="SUPFAM" id="SSF57850">
    <property type="entry name" value="RING/U-box"/>
    <property type="match status" value="1"/>
</dbReference>
<dbReference type="GO" id="GO:0061630">
    <property type="term" value="F:ubiquitin protein ligase activity"/>
    <property type="evidence" value="ECO:0007669"/>
    <property type="project" value="UniProtKB-EC"/>
</dbReference>
<keyword evidence="5 8" id="KW-0863">Zinc-finger</keyword>
<dbReference type="Proteomes" id="UP000734854">
    <property type="component" value="Unassembled WGS sequence"/>
</dbReference>
<keyword evidence="6" id="KW-0833">Ubl conjugation pathway</keyword>
<organism evidence="11 12">
    <name type="scientific">Zingiber officinale</name>
    <name type="common">Ginger</name>
    <name type="synonym">Amomum zingiber</name>
    <dbReference type="NCBI Taxonomy" id="94328"/>
    <lineage>
        <taxon>Eukaryota</taxon>
        <taxon>Viridiplantae</taxon>
        <taxon>Streptophyta</taxon>
        <taxon>Embryophyta</taxon>
        <taxon>Tracheophyta</taxon>
        <taxon>Spermatophyta</taxon>
        <taxon>Magnoliopsida</taxon>
        <taxon>Liliopsida</taxon>
        <taxon>Zingiberales</taxon>
        <taxon>Zingiberaceae</taxon>
        <taxon>Zingiber</taxon>
    </lineage>
</organism>
<dbReference type="InterPro" id="IPR001841">
    <property type="entry name" value="Znf_RING"/>
</dbReference>
<feature type="domain" description="RING-type" evidence="10">
    <location>
        <begin position="273"/>
        <end position="314"/>
    </location>
</feature>
<sequence length="385" mass="43522">MNLFWVLPVGAKICSDLLFYLNLELFGALHLLSVVQISKNFRKMNEAPGGRCWCHACRRVVNPVMEPEVKCPLCDGGFVEEIERGGLTDSDSVRSDRSFSLWAPILLEMLGDSSRQSRSRRYEEDEDSDQDHEFEDFIRRRRRRSAIIQLLQSFQDDQRSEGGNLEREVDREIERNRDTERERVRDRENLILINPFSQTIILRESFDTDSTEGRESNNGISSAEFGDYYVGSALDVLLYHLAENDPNRYGTPPAKKEAVDALPTVKIEKALGCSVCLDDFEIGMDAKEMPCKHRFHSDCILPWLELHSSCPVCRAQLPVDESKVSDGGGDERGDRGDDNRLWVPVSWPFAGLFSISGSQNSANSSSNATASSSNSENSNSHREEN</sequence>
<protein>
    <recommendedName>
        <fullName evidence="2">RING-type E3 ubiquitin transferase</fullName>
        <ecNumber evidence="2">2.3.2.27</ecNumber>
    </recommendedName>
</protein>
<dbReference type="PANTHER" id="PTHR15710:SF22">
    <property type="entry name" value="RING-TYPE E3 UBIQUITIN TRANSFERASE"/>
    <property type="match status" value="1"/>
</dbReference>
<feature type="region of interest" description="Disordered" evidence="9">
    <location>
        <begin position="358"/>
        <end position="385"/>
    </location>
</feature>
<feature type="region of interest" description="Disordered" evidence="9">
    <location>
        <begin position="321"/>
        <end position="340"/>
    </location>
</feature>
<dbReference type="Gene3D" id="3.30.40.10">
    <property type="entry name" value="Zinc/RING finger domain, C3HC4 (zinc finger)"/>
    <property type="match status" value="1"/>
</dbReference>
<proteinExistence type="predicted"/>
<dbReference type="FunFam" id="3.30.40.10:FF:000022">
    <property type="entry name" value="E3 ubiquitin-protein ligase RING1-like"/>
    <property type="match status" value="1"/>
</dbReference>
<evidence type="ECO:0000313" key="12">
    <source>
        <dbReference type="Proteomes" id="UP000734854"/>
    </source>
</evidence>
<dbReference type="SMART" id="SM00184">
    <property type="entry name" value="RING"/>
    <property type="match status" value="1"/>
</dbReference>
<feature type="compositionally biased region" description="Low complexity" evidence="9">
    <location>
        <begin position="358"/>
        <end position="378"/>
    </location>
</feature>
<evidence type="ECO:0000313" key="11">
    <source>
        <dbReference type="EMBL" id="KAG6467529.1"/>
    </source>
</evidence>
<name>A0A8J5BA11_ZINOF</name>
<evidence type="ECO:0000256" key="9">
    <source>
        <dbReference type="SAM" id="MobiDB-lite"/>
    </source>
</evidence>
<dbReference type="GO" id="GO:0008270">
    <property type="term" value="F:zinc ion binding"/>
    <property type="evidence" value="ECO:0007669"/>
    <property type="project" value="UniProtKB-KW"/>
</dbReference>
<keyword evidence="7" id="KW-0862">Zinc</keyword>
<dbReference type="InterPro" id="IPR013083">
    <property type="entry name" value="Znf_RING/FYVE/PHD"/>
</dbReference>
<dbReference type="AlphaFoldDB" id="A0A8J5BA11"/>
<comment type="catalytic activity">
    <reaction evidence="1">
        <text>S-ubiquitinyl-[E2 ubiquitin-conjugating enzyme]-L-cysteine + [acceptor protein]-L-lysine = [E2 ubiquitin-conjugating enzyme]-L-cysteine + N(6)-ubiquitinyl-[acceptor protein]-L-lysine.</text>
        <dbReference type="EC" id="2.3.2.27"/>
    </reaction>
</comment>
<dbReference type="CDD" id="cd16667">
    <property type="entry name" value="RING-H2_RNF126-like"/>
    <property type="match status" value="1"/>
</dbReference>
<dbReference type="GO" id="GO:0005737">
    <property type="term" value="C:cytoplasm"/>
    <property type="evidence" value="ECO:0007669"/>
    <property type="project" value="TreeGrafter"/>
</dbReference>